<evidence type="ECO:0000313" key="2">
    <source>
        <dbReference type="Proteomes" id="UP001500967"/>
    </source>
</evidence>
<proteinExistence type="predicted"/>
<accession>A0ABN0UEL1</accession>
<dbReference type="EMBL" id="BAAAGX010000014">
    <property type="protein sequence ID" value="GAA0248055.1"/>
    <property type="molecule type" value="Genomic_DNA"/>
</dbReference>
<sequence length="54" mass="5963">MRVFPAPDERHHEITPERLARFAGAFRVVSSVTVEREGEPTPVVVAGTGGRFSR</sequence>
<keyword evidence="2" id="KW-1185">Reference proteome</keyword>
<name>A0ABN0UEL1_9ACTN</name>
<dbReference type="Proteomes" id="UP001500967">
    <property type="component" value="Unassembled WGS sequence"/>
</dbReference>
<evidence type="ECO:0000313" key="1">
    <source>
        <dbReference type="EMBL" id="GAA0248055.1"/>
    </source>
</evidence>
<comment type="caution">
    <text evidence="1">The sequence shown here is derived from an EMBL/GenBank/DDBJ whole genome shotgun (WGS) entry which is preliminary data.</text>
</comment>
<reference evidence="1 2" key="1">
    <citation type="journal article" date="2019" name="Int. J. Syst. Evol. Microbiol.">
        <title>The Global Catalogue of Microorganisms (GCM) 10K type strain sequencing project: providing services to taxonomists for standard genome sequencing and annotation.</title>
        <authorList>
            <consortium name="The Broad Institute Genomics Platform"/>
            <consortium name="The Broad Institute Genome Sequencing Center for Infectious Disease"/>
            <person name="Wu L."/>
            <person name="Ma J."/>
        </authorList>
    </citation>
    <scope>NUCLEOTIDE SEQUENCE [LARGE SCALE GENOMIC DNA]</scope>
    <source>
        <strain evidence="1 2">JCM 10425</strain>
    </source>
</reference>
<protein>
    <submittedName>
        <fullName evidence="1">Uncharacterized protein</fullName>
    </submittedName>
</protein>
<gene>
    <name evidence="1" type="ORF">GCM10009539_36670</name>
</gene>
<dbReference type="RefSeq" id="WP_344650040.1">
    <property type="nucleotide sequence ID" value="NZ_BAAAGX010000014.1"/>
</dbReference>
<organism evidence="1 2">
    <name type="scientific">Cryptosporangium japonicum</name>
    <dbReference type="NCBI Taxonomy" id="80872"/>
    <lineage>
        <taxon>Bacteria</taxon>
        <taxon>Bacillati</taxon>
        <taxon>Actinomycetota</taxon>
        <taxon>Actinomycetes</taxon>
        <taxon>Cryptosporangiales</taxon>
        <taxon>Cryptosporangiaceae</taxon>
        <taxon>Cryptosporangium</taxon>
    </lineage>
</organism>